<dbReference type="InterPro" id="IPR004619">
    <property type="entry name" value="Type_III_PanK"/>
</dbReference>
<evidence type="ECO:0000256" key="6">
    <source>
        <dbReference type="ARBA" id="ARBA00012102"/>
    </source>
</evidence>
<evidence type="ECO:0000256" key="15">
    <source>
        <dbReference type="ARBA" id="ARBA00040883"/>
    </source>
</evidence>
<keyword evidence="10 16" id="KW-0418">Kinase</keyword>
<dbReference type="NCBIfam" id="TIGR00671">
    <property type="entry name" value="baf"/>
    <property type="match status" value="1"/>
</dbReference>
<evidence type="ECO:0000256" key="10">
    <source>
        <dbReference type="ARBA" id="ARBA00022777"/>
    </source>
</evidence>
<evidence type="ECO:0000256" key="14">
    <source>
        <dbReference type="ARBA" id="ARBA00038036"/>
    </source>
</evidence>
<comment type="similarity">
    <text evidence="14 16">Belongs to the type III pantothenate kinase family.</text>
</comment>
<dbReference type="Proteomes" id="UP001431693">
    <property type="component" value="Unassembled WGS sequence"/>
</dbReference>
<evidence type="ECO:0000256" key="7">
    <source>
        <dbReference type="ARBA" id="ARBA00022490"/>
    </source>
</evidence>
<name>A0ABT6ZL93_9ACTN</name>
<keyword evidence="9 16" id="KW-0547">Nucleotide-binding</keyword>
<dbReference type="InterPro" id="IPR043129">
    <property type="entry name" value="ATPase_NBD"/>
</dbReference>
<evidence type="ECO:0000256" key="1">
    <source>
        <dbReference type="ARBA" id="ARBA00001206"/>
    </source>
</evidence>
<comment type="catalytic activity">
    <reaction evidence="1 16">
        <text>(R)-pantothenate + ATP = (R)-4'-phosphopantothenate + ADP + H(+)</text>
        <dbReference type="Rhea" id="RHEA:16373"/>
        <dbReference type="ChEBI" id="CHEBI:10986"/>
        <dbReference type="ChEBI" id="CHEBI:15378"/>
        <dbReference type="ChEBI" id="CHEBI:29032"/>
        <dbReference type="ChEBI" id="CHEBI:30616"/>
        <dbReference type="ChEBI" id="CHEBI:456216"/>
        <dbReference type="EC" id="2.7.1.33"/>
    </reaction>
</comment>
<evidence type="ECO:0000256" key="4">
    <source>
        <dbReference type="ARBA" id="ARBA00005225"/>
    </source>
</evidence>
<evidence type="ECO:0000256" key="12">
    <source>
        <dbReference type="ARBA" id="ARBA00022958"/>
    </source>
</evidence>
<feature type="binding site" evidence="16">
    <location>
        <position position="132"/>
    </location>
    <ligand>
        <name>ATP</name>
        <dbReference type="ChEBI" id="CHEBI:30616"/>
    </ligand>
</feature>
<reference evidence="17" key="1">
    <citation type="submission" date="2023-05" db="EMBL/GenBank/DDBJ databases">
        <title>[olsenella] sp. nov., isolated from a pig farm feces dump.</title>
        <authorList>
            <person name="Chang Y.-H."/>
        </authorList>
    </citation>
    <scope>NUCLEOTIDE SEQUENCE</scope>
    <source>
        <strain evidence="17">YH-ols2217</strain>
    </source>
</reference>
<evidence type="ECO:0000256" key="9">
    <source>
        <dbReference type="ARBA" id="ARBA00022741"/>
    </source>
</evidence>
<feature type="binding site" evidence="16">
    <location>
        <position position="184"/>
    </location>
    <ligand>
        <name>substrate</name>
    </ligand>
</feature>
<evidence type="ECO:0000256" key="16">
    <source>
        <dbReference type="HAMAP-Rule" id="MF_01274"/>
    </source>
</evidence>
<gene>
    <name evidence="16" type="primary">coaX</name>
    <name evidence="17" type="ORF">QJ043_05800</name>
</gene>
<evidence type="ECO:0000256" key="2">
    <source>
        <dbReference type="ARBA" id="ARBA00001958"/>
    </source>
</evidence>
<organism evidence="17 18">
    <name type="scientific">Kribbibacterium absianum</name>
    <dbReference type="NCBI Taxonomy" id="3044210"/>
    <lineage>
        <taxon>Bacteria</taxon>
        <taxon>Bacillati</taxon>
        <taxon>Actinomycetota</taxon>
        <taxon>Coriobacteriia</taxon>
        <taxon>Coriobacteriales</taxon>
        <taxon>Kribbibacteriaceae</taxon>
        <taxon>Kribbibacterium</taxon>
    </lineage>
</organism>
<dbReference type="EC" id="2.7.1.33" evidence="6 16"/>
<sequence length="255" mass="26837">MFLSVDVGNTQTTLGLVNEDGCVVHHWRTKTDRLDTADEITARLLGLFTASGRDFDDVDAVAVACVVPDLLHAWRTCLTRLDRAPLMVSSGAGAPIPVALPHPEAVGADRIANAVEARRLYGAPAIVVDFGTATNIDVVDPRGAFVGGVIAPGIMLSASALFSRASKLSGVPIEMPERTIGDSSEHALQSGIVIGTAAMAEGLVARIKDELGVEECPVIATGGLARTVSMACRCFTSVDADLTLRGIHQLWRAQR</sequence>
<evidence type="ECO:0000256" key="8">
    <source>
        <dbReference type="ARBA" id="ARBA00022679"/>
    </source>
</evidence>
<dbReference type="PANTHER" id="PTHR34265:SF1">
    <property type="entry name" value="TYPE III PANTOTHENATE KINASE"/>
    <property type="match status" value="1"/>
</dbReference>
<dbReference type="PANTHER" id="PTHR34265">
    <property type="entry name" value="TYPE III PANTOTHENATE KINASE"/>
    <property type="match status" value="1"/>
</dbReference>
<comment type="pathway">
    <text evidence="4 16">Cofactor biosynthesis; coenzyme A biosynthesis; CoA from (R)-pantothenate: step 1/5.</text>
</comment>
<evidence type="ECO:0000313" key="18">
    <source>
        <dbReference type="Proteomes" id="UP001431693"/>
    </source>
</evidence>
<comment type="cofactor">
    <cofactor evidence="2">
        <name>K(+)</name>
        <dbReference type="ChEBI" id="CHEBI:29103"/>
    </cofactor>
</comment>
<feature type="active site" description="Proton acceptor" evidence="16">
    <location>
        <position position="109"/>
    </location>
</feature>
<evidence type="ECO:0000256" key="3">
    <source>
        <dbReference type="ARBA" id="ARBA00004496"/>
    </source>
</evidence>
<dbReference type="EMBL" id="JASJEX010000003">
    <property type="protein sequence ID" value="MDJ1129594.1"/>
    <property type="molecule type" value="Genomic_DNA"/>
</dbReference>
<feature type="binding site" evidence="16">
    <location>
        <position position="129"/>
    </location>
    <ligand>
        <name>K(+)</name>
        <dbReference type="ChEBI" id="CHEBI:29103"/>
    </ligand>
</feature>
<comment type="function">
    <text evidence="16">Catalyzes the phosphorylation of pantothenate (Pan), the first step in CoA biosynthesis.</text>
</comment>
<feature type="binding site" evidence="16">
    <location>
        <begin position="107"/>
        <end position="110"/>
    </location>
    <ligand>
        <name>substrate</name>
    </ligand>
</feature>
<evidence type="ECO:0000256" key="13">
    <source>
        <dbReference type="ARBA" id="ARBA00022993"/>
    </source>
</evidence>
<protein>
    <recommendedName>
        <fullName evidence="15 16">Type III pantothenate kinase</fullName>
        <ecNumber evidence="6 16">2.7.1.33</ecNumber>
    </recommendedName>
    <alternativeName>
        <fullName evidence="16">PanK-III</fullName>
    </alternativeName>
    <alternativeName>
        <fullName evidence="16">Pantothenic acid kinase</fullName>
    </alternativeName>
</protein>
<feature type="binding site" evidence="16">
    <location>
        <begin position="6"/>
        <end position="13"/>
    </location>
    <ligand>
        <name>ATP</name>
        <dbReference type="ChEBI" id="CHEBI:30616"/>
    </ligand>
</feature>
<dbReference type="CDD" id="cd24015">
    <property type="entry name" value="ASKHA_NBD_PanK-III"/>
    <property type="match status" value="1"/>
</dbReference>
<evidence type="ECO:0000313" key="17">
    <source>
        <dbReference type="EMBL" id="MDJ1129594.1"/>
    </source>
</evidence>
<dbReference type="SUPFAM" id="SSF53067">
    <property type="entry name" value="Actin-like ATPase domain"/>
    <property type="match status" value="2"/>
</dbReference>
<proteinExistence type="inferred from homology"/>
<evidence type="ECO:0000256" key="5">
    <source>
        <dbReference type="ARBA" id="ARBA00011738"/>
    </source>
</evidence>
<dbReference type="GO" id="GO:0004594">
    <property type="term" value="F:pantothenate kinase activity"/>
    <property type="evidence" value="ECO:0007669"/>
    <property type="project" value="UniProtKB-EC"/>
</dbReference>
<keyword evidence="16" id="KW-0479">Metal-binding</keyword>
<comment type="subcellular location">
    <subcellularLocation>
        <location evidence="3 16">Cytoplasm</location>
    </subcellularLocation>
</comment>
<keyword evidence="11 16" id="KW-0067">ATP-binding</keyword>
<keyword evidence="7 16" id="KW-0963">Cytoplasm</keyword>
<keyword evidence="12 16" id="KW-0630">Potassium</keyword>
<comment type="caution">
    <text evidence="16">Lacks conserved residue(s) required for the propagation of feature annotation.</text>
</comment>
<dbReference type="RefSeq" id="WP_283712721.1">
    <property type="nucleotide sequence ID" value="NZ_JASJEW010000002.1"/>
</dbReference>
<comment type="caution">
    <text evidence="17">The sequence shown here is derived from an EMBL/GenBank/DDBJ whole genome shotgun (WGS) entry which is preliminary data.</text>
</comment>
<dbReference type="NCBIfam" id="NF009855">
    <property type="entry name" value="PRK13321.1"/>
    <property type="match status" value="1"/>
</dbReference>
<comment type="cofactor">
    <cofactor evidence="16">
        <name>NH4(+)</name>
        <dbReference type="ChEBI" id="CHEBI:28938"/>
    </cofactor>
    <cofactor evidence="16">
        <name>K(+)</name>
        <dbReference type="ChEBI" id="CHEBI:29103"/>
    </cofactor>
    <text evidence="16">A monovalent cation. Ammonium or potassium.</text>
</comment>
<dbReference type="Pfam" id="PF03309">
    <property type="entry name" value="Pan_kinase"/>
    <property type="match status" value="1"/>
</dbReference>
<keyword evidence="18" id="KW-1185">Reference proteome</keyword>
<evidence type="ECO:0000256" key="11">
    <source>
        <dbReference type="ARBA" id="ARBA00022840"/>
    </source>
</evidence>
<comment type="subunit">
    <text evidence="5 16">Homodimer.</text>
</comment>
<accession>A0ABT6ZL93</accession>
<keyword evidence="13 16" id="KW-0173">Coenzyme A biosynthesis</keyword>
<dbReference type="Gene3D" id="3.30.420.40">
    <property type="match status" value="2"/>
</dbReference>
<dbReference type="HAMAP" id="MF_01274">
    <property type="entry name" value="Pantothen_kinase_3"/>
    <property type="match status" value="1"/>
</dbReference>
<keyword evidence="8 16" id="KW-0808">Transferase</keyword>